<evidence type="ECO:0000313" key="2">
    <source>
        <dbReference type="Proteomes" id="UP000265715"/>
    </source>
</evidence>
<dbReference type="InterPro" id="IPR006059">
    <property type="entry name" value="SBP"/>
</dbReference>
<dbReference type="Proteomes" id="UP000265715">
    <property type="component" value="Unassembled WGS sequence"/>
</dbReference>
<dbReference type="InterPro" id="IPR050490">
    <property type="entry name" value="Bact_solute-bd_prot1"/>
</dbReference>
<dbReference type="CDD" id="cd13585">
    <property type="entry name" value="PBP2_TMBP_like"/>
    <property type="match status" value="1"/>
</dbReference>
<dbReference type="PANTHER" id="PTHR43649">
    <property type="entry name" value="ARABINOSE-BINDING PROTEIN-RELATED"/>
    <property type="match status" value="1"/>
</dbReference>
<sequence length="430" mass="48289">MLRKLLYIGLALVAGGMLLREAWGFAAAQQAAPGGSFTFMIFGEPAEKEAYDKLVAAFSQRYPQVKVEVLYIPSQTSYRTRLAADLAAGTPADVFLLNYRRYAQFAARGVLEPLDAYVAQSKVIKLADFYPEAVQPFYHNKRLMGIPQNLSSLVVYYNKNLFDKAKVPYPKPGWTWNDFLQTAKALTKDTDGDGAPDQFGLGTEASIFRVAPFIWQNKGDLVDDPENPKRLTLDAPATKEALQWFMDLQVRHKVVPNKLLERARPSEDRFLDGTLAMFLNSRRGVPTYRDIKDFDWDVAPLPRGKEQAGILHADAFFMAAASRNKPAAWAFIEFANSREGQTILAQSGRTVPSLKSVAQSPAFLDPNNKPRNSRVFLDTIPYIRAVPLMETWADIETLVSEDLERAFHGDVPLEEAIRAATNRTQRFFPK</sequence>
<accession>A0A399F6H6</accession>
<comment type="caution">
    <text evidence="1">The sequence shown here is derived from an EMBL/GenBank/DDBJ whole genome shotgun (WGS) entry which is preliminary data.</text>
</comment>
<gene>
    <name evidence="1" type="primary">yesO_1</name>
    <name evidence="1" type="ORF">Mterra_00093</name>
</gene>
<evidence type="ECO:0000313" key="1">
    <source>
        <dbReference type="EMBL" id="RIH90869.1"/>
    </source>
</evidence>
<dbReference type="EMBL" id="QXDL01000002">
    <property type="protein sequence ID" value="RIH90869.1"/>
    <property type="molecule type" value="Genomic_DNA"/>
</dbReference>
<protein>
    <submittedName>
        <fullName evidence="1">Putative ABC transporter substrate-binding protein YesO</fullName>
    </submittedName>
</protein>
<reference evidence="1 2" key="1">
    <citation type="submission" date="2018-08" db="EMBL/GenBank/DDBJ databases">
        <title>Meiothermus terrae DSM 26712 genome sequencing project.</title>
        <authorList>
            <person name="Da Costa M.S."/>
            <person name="Albuquerque L."/>
            <person name="Raposo P."/>
            <person name="Froufe H.J.C."/>
            <person name="Barroso C.S."/>
            <person name="Egas C."/>
        </authorList>
    </citation>
    <scope>NUCLEOTIDE SEQUENCE [LARGE SCALE GENOMIC DNA]</scope>
    <source>
        <strain evidence="1 2">DSM 26712</strain>
    </source>
</reference>
<dbReference type="RefSeq" id="WP_119313375.1">
    <property type="nucleotide sequence ID" value="NZ_QXDL01000002.1"/>
</dbReference>
<dbReference type="SUPFAM" id="SSF53850">
    <property type="entry name" value="Periplasmic binding protein-like II"/>
    <property type="match status" value="1"/>
</dbReference>
<name>A0A399F6H6_9DEIN</name>
<proteinExistence type="predicted"/>
<keyword evidence="2" id="KW-1185">Reference proteome</keyword>
<dbReference type="Gene3D" id="3.40.190.10">
    <property type="entry name" value="Periplasmic binding protein-like II"/>
    <property type="match status" value="1"/>
</dbReference>
<dbReference type="Pfam" id="PF01547">
    <property type="entry name" value="SBP_bac_1"/>
    <property type="match status" value="1"/>
</dbReference>
<organism evidence="1 2">
    <name type="scientific">Calidithermus terrae</name>
    <dbReference type="NCBI Taxonomy" id="1408545"/>
    <lineage>
        <taxon>Bacteria</taxon>
        <taxon>Thermotogati</taxon>
        <taxon>Deinococcota</taxon>
        <taxon>Deinococci</taxon>
        <taxon>Thermales</taxon>
        <taxon>Thermaceae</taxon>
        <taxon>Calidithermus</taxon>
    </lineage>
</organism>
<dbReference type="OrthoDB" id="9782846at2"/>
<dbReference type="PANTHER" id="PTHR43649:SF30">
    <property type="entry name" value="ABC TRANSPORTER SUBSTRATE-BINDING PROTEIN"/>
    <property type="match status" value="1"/>
</dbReference>
<dbReference type="AlphaFoldDB" id="A0A399F6H6"/>